<sequence>SNYWVDVVFNTSTTVSSSSSVSSLQTTELQEKEDMIVYPNPFTEKATVSFILSDGGNYMLSLYDAKGAQVAVLEQGVLQSGVRRSVEVDGTKLAKGLYLVRLQTSSEARTVRLILDR</sequence>
<evidence type="ECO:0000259" key="1">
    <source>
        <dbReference type="Pfam" id="PF18962"/>
    </source>
</evidence>
<feature type="non-terminal residue" evidence="2">
    <location>
        <position position="1"/>
    </location>
</feature>
<organism evidence="2 3">
    <name type="scientific">Pontibacter toksunensis</name>
    <dbReference type="NCBI Taxonomy" id="1332631"/>
    <lineage>
        <taxon>Bacteria</taxon>
        <taxon>Pseudomonadati</taxon>
        <taxon>Bacteroidota</taxon>
        <taxon>Cytophagia</taxon>
        <taxon>Cytophagales</taxon>
        <taxon>Hymenobacteraceae</taxon>
        <taxon>Pontibacter</taxon>
    </lineage>
</organism>
<accession>A0ABW6C4L9</accession>
<dbReference type="EMBL" id="JBHUOX010000069">
    <property type="protein sequence ID" value="MFD3004017.1"/>
    <property type="molecule type" value="Genomic_DNA"/>
</dbReference>
<dbReference type="Proteomes" id="UP001597641">
    <property type="component" value="Unassembled WGS sequence"/>
</dbReference>
<dbReference type="Pfam" id="PF18962">
    <property type="entry name" value="Por_Secre_tail"/>
    <property type="match status" value="1"/>
</dbReference>
<name>A0ABW6C4L9_9BACT</name>
<proteinExistence type="predicted"/>
<comment type="caution">
    <text evidence="2">The sequence shown here is derived from an EMBL/GenBank/DDBJ whole genome shotgun (WGS) entry which is preliminary data.</text>
</comment>
<keyword evidence="3" id="KW-1185">Reference proteome</keyword>
<evidence type="ECO:0000313" key="2">
    <source>
        <dbReference type="EMBL" id="MFD3004017.1"/>
    </source>
</evidence>
<dbReference type="NCBIfam" id="TIGR04183">
    <property type="entry name" value="Por_Secre_tail"/>
    <property type="match status" value="1"/>
</dbReference>
<gene>
    <name evidence="2" type="ORF">ACFS7Z_26940</name>
</gene>
<feature type="domain" description="Secretion system C-terminal sorting" evidence="1">
    <location>
        <begin position="37"/>
        <end position="114"/>
    </location>
</feature>
<dbReference type="RefSeq" id="WP_377492529.1">
    <property type="nucleotide sequence ID" value="NZ_JBHUOX010000069.1"/>
</dbReference>
<protein>
    <submittedName>
        <fullName evidence="2">T9SS type A sorting domain-containing protein</fullName>
    </submittedName>
</protein>
<dbReference type="InterPro" id="IPR026444">
    <property type="entry name" value="Secre_tail"/>
</dbReference>
<reference evidence="3" key="1">
    <citation type="journal article" date="2019" name="Int. J. Syst. Evol. Microbiol.">
        <title>The Global Catalogue of Microorganisms (GCM) 10K type strain sequencing project: providing services to taxonomists for standard genome sequencing and annotation.</title>
        <authorList>
            <consortium name="The Broad Institute Genomics Platform"/>
            <consortium name="The Broad Institute Genome Sequencing Center for Infectious Disease"/>
            <person name="Wu L."/>
            <person name="Ma J."/>
        </authorList>
    </citation>
    <scope>NUCLEOTIDE SEQUENCE [LARGE SCALE GENOMIC DNA]</scope>
    <source>
        <strain evidence="3">KCTC 23984</strain>
    </source>
</reference>
<evidence type="ECO:0000313" key="3">
    <source>
        <dbReference type="Proteomes" id="UP001597641"/>
    </source>
</evidence>